<reference evidence="1 2" key="1">
    <citation type="submission" date="2021-06" db="EMBL/GenBank/DDBJ databases">
        <authorList>
            <person name="Palmer J.M."/>
        </authorList>
    </citation>
    <scope>NUCLEOTIDE SEQUENCE [LARGE SCALE GENOMIC DNA]</scope>
    <source>
        <strain evidence="1 2">XR_2019</strain>
        <tissue evidence="1">Muscle</tissue>
    </source>
</reference>
<protein>
    <recommendedName>
        <fullName evidence="3">RRM domain-containing protein</fullName>
    </recommendedName>
</protein>
<sequence length="216" mass="24851">MTTRPFLFPTASPWFNIPGYFQHISLEKIRKCKSEGPTVMLTGLSNETYTHEDVAALVWEYFPVQDFHTLYYNVMVLPLQRRAFVRFSSTDACSRFFQAHVTRPIVFKGSTTYAFLVWEKIPLADDEESLYKTLMKWSNAHVPDSEGLEDRLLCVEVLATDKDIVMMVMNEVANIATFTNFLPLANRIYIEMTTSSAVTKVVENMLLSELCEKCED</sequence>
<dbReference type="Proteomes" id="UP001444071">
    <property type="component" value="Unassembled WGS sequence"/>
</dbReference>
<gene>
    <name evidence="1" type="ORF">XENORESO_015584</name>
</gene>
<comment type="caution">
    <text evidence="1">The sequence shown here is derived from an EMBL/GenBank/DDBJ whole genome shotgun (WGS) entry which is preliminary data.</text>
</comment>
<dbReference type="InterPro" id="IPR012677">
    <property type="entry name" value="Nucleotide-bd_a/b_plait_sf"/>
</dbReference>
<dbReference type="Gene3D" id="3.30.70.330">
    <property type="match status" value="1"/>
</dbReference>
<evidence type="ECO:0000313" key="2">
    <source>
        <dbReference type="Proteomes" id="UP001444071"/>
    </source>
</evidence>
<proteinExistence type="predicted"/>
<keyword evidence="2" id="KW-1185">Reference proteome</keyword>
<evidence type="ECO:0008006" key="3">
    <source>
        <dbReference type="Google" id="ProtNLM"/>
    </source>
</evidence>
<accession>A0ABV0VMI7</accession>
<feature type="non-terminal residue" evidence="1">
    <location>
        <position position="216"/>
    </location>
</feature>
<dbReference type="EMBL" id="JAHRIM010000509">
    <property type="protein sequence ID" value="MEQ2258309.1"/>
    <property type="molecule type" value="Genomic_DNA"/>
</dbReference>
<organism evidence="1 2">
    <name type="scientific">Xenotaenia resolanae</name>
    <dbReference type="NCBI Taxonomy" id="208358"/>
    <lineage>
        <taxon>Eukaryota</taxon>
        <taxon>Metazoa</taxon>
        <taxon>Chordata</taxon>
        <taxon>Craniata</taxon>
        <taxon>Vertebrata</taxon>
        <taxon>Euteleostomi</taxon>
        <taxon>Actinopterygii</taxon>
        <taxon>Neopterygii</taxon>
        <taxon>Teleostei</taxon>
        <taxon>Neoteleostei</taxon>
        <taxon>Acanthomorphata</taxon>
        <taxon>Ovalentaria</taxon>
        <taxon>Atherinomorphae</taxon>
        <taxon>Cyprinodontiformes</taxon>
        <taxon>Goodeidae</taxon>
        <taxon>Xenotaenia</taxon>
    </lineage>
</organism>
<name>A0ABV0VMI7_9TELE</name>
<evidence type="ECO:0000313" key="1">
    <source>
        <dbReference type="EMBL" id="MEQ2258309.1"/>
    </source>
</evidence>